<keyword evidence="5" id="KW-0349">Heme</keyword>
<evidence type="ECO:0000256" key="1">
    <source>
        <dbReference type="ARBA" id="ARBA00004651"/>
    </source>
</evidence>
<organism evidence="14 15">
    <name type="scientific">Carboxydocella sporoproducens DSM 16521</name>
    <dbReference type="NCBI Taxonomy" id="1121270"/>
    <lineage>
        <taxon>Bacteria</taxon>
        <taxon>Bacillati</taxon>
        <taxon>Bacillota</taxon>
        <taxon>Clostridia</taxon>
        <taxon>Eubacteriales</taxon>
        <taxon>Clostridiales Family XVI. Incertae Sedis</taxon>
        <taxon>Carboxydocella</taxon>
    </lineage>
</organism>
<dbReference type="OrthoDB" id="1796079at2"/>
<evidence type="ECO:0000256" key="11">
    <source>
        <dbReference type="ARBA" id="ARBA00023136"/>
    </source>
</evidence>
<feature type="transmembrane region" description="Helical" evidence="12">
    <location>
        <begin position="48"/>
        <end position="67"/>
    </location>
</feature>
<feature type="transmembrane region" description="Helical" evidence="12">
    <location>
        <begin position="110"/>
        <end position="130"/>
    </location>
</feature>
<dbReference type="InterPro" id="IPR016174">
    <property type="entry name" value="Di-haem_cyt_TM"/>
</dbReference>
<dbReference type="Gene3D" id="1.20.950.20">
    <property type="entry name" value="Transmembrane di-heme cytochromes, Chain C"/>
    <property type="match status" value="1"/>
</dbReference>
<dbReference type="InterPro" id="IPR000516">
    <property type="entry name" value="Ni-dep_Hydgase_cyt-B"/>
</dbReference>
<evidence type="ECO:0000256" key="7">
    <source>
        <dbReference type="ARBA" id="ARBA00022723"/>
    </source>
</evidence>
<reference evidence="15" key="1">
    <citation type="submission" date="2017-02" db="EMBL/GenBank/DDBJ databases">
        <authorList>
            <person name="Varghese N."/>
            <person name="Submissions S."/>
        </authorList>
    </citation>
    <scope>NUCLEOTIDE SEQUENCE [LARGE SCALE GENOMIC DNA]</scope>
    <source>
        <strain evidence="15">DSM 16521</strain>
    </source>
</reference>
<dbReference type="Pfam" id="PF01292">
    <property type="entry name" value="Ni_hydr_CYTB"/>
    <property type="match status" value="1"/>
</dbReference>
<dbReference type="SUPFAM" id="SSF81342">
    <property type="entry name" value="Transmembrane di-heme cytochromes"/>
    <property type="match status" value="1"/>
</dbReference>
<dbReference type="InterPro" id="IPR011577">
    <property type="entry name" value="Cyt_b561_bac/Ni-Hgenase"/>
</dbReference>
<sequence>MHPAPVRLVHWWNVTAISFLVLSGFYIHDPLFWEGWFAGMDRARLVHLVAGWLLVAATFYRWGFALVTGEWRQVVFRWQDMKDLRQLLKYYLFLTSSYPQKGKYNPGQKLAYTLLPFLIIGQLVTGVILLKPALAPVAFALGDLARLRLIHYLLTWVMLVFVLGHLYLVLQSGWQNIKTIIRG</sequence>
<proteinExistence type="inferred from homology"/>
<dbReference type="InterPro" id="IPR051542">
    <property type="entry name" value="Hydrogenase_cytochrome"/>
</dbReference>
<dbReference type="PANTHER" id="PTHR30485:SF0">
    <property type="entry name" value="NI_FE-HYDROGENASE 1 B-TYPE CYTOCHROME SUBUNIT-RELATED"/>
    <property type="match status" value="1"/>
</dbReference>
<comment type="subcellular location">
    <subcellularLocation>
        <location evidence="1">Cell membrane</location>
        <topology evidence="1">Multi-pass membrane protein</topology>
    </subcellularLocation>
</comment>
<dbReference type="GO" id="GO:0005886">
    <property type="term" value="C:plasma membrane"/>
    <property type="evidence" value="ECO:0007669"/>
    <property type="project" value="UniProtKB-SubCell"/>
</dbReference>
<keyword evidence="4" id="KW-1003">Cell membrane</keyword>
<feature type="domain" description="Cytochrome b561 bacterial/Ni-hydrogenase" evidence="13">
    <location>
        <begin position="2"/>
        <end position="178"/>
    </location>
</feature>
<evidence type="ECO:0000313" key="15">
    <source>
        <dbReference type="Proteomes" id="UP000189933"/>
    </source>
</evidence>
<dbReference type="GO" id="GO:0020037">
    <property type="term" value="F:heme binding"/>
    <property type="evidence" value="ECO:0007669"/>
    <property type="project" value="TreeGrafter"/>
</dbReference>
<keyword evidence="15" id="KW-1185">Reference proteome</keyword>
<gene>
    <name evidence="14" type="ORF">SAMN02745885_02229</name>
</gene>
<keyword evidence="7" id="KW-0479">Metal-binding</keyword>
<keyword evidence="3" id="KW-0813">Transport</keyword>
<dbReference type="PANTHER" id="PTHR30485">
    <property type="entry name" value="NI/FE-HYDROGENASE 1 B-TYPE CYTOCHROME SUBUNIT"/>
    <property type="match status" value="1"/>
</dbReference>
<evidence type="ECO:0000256" key="2">
    <source>
        <dbReference type="ARBA" id="ARBA00008622"/>
    </source>
</evidence>
<evidence type="ECO:0000256" key="12">
    <source>
        <dbReference type="SAM" id="Phobius"/>
    </source>
</evidence>
<evidence type="ECO:0000259" key="13">
    <source>
        <dbReference type="Pfam" id="PF01292"/>
    </source>
</evidence>
<name>A0A1T4RRA1_9FIRM</name>
<evidence type="ECO:0000256" key="10">
    <source>
        <dbReference type="ARBA" id="ARBA00023004"/>
    </source>
</evidence>
<dbReference type="GO" id="GO:0009055">
    <property type="term" value="F:electron transfer activity"/>
    <property type="evidence" value="ECO:0007669"/>
    <property type="project" value="InterPro"/>
</dbReference>
<evidence type="ECO:0000256" key="4">
    <source>
        <dbReference type="ARBA" id="ARBA00022475"/>
    </source>
</evidence>
<feature type="transmembrane region" description="Helical" evidence="12">
    <location>
        <begin position="9"/>
        <end position="28"/>
    </location>
</feature>
<evidence type="ECO:0000256" key="8">
    <source>
        <dbReference type="ARBA" id="ARBA00022982"/>
    </source>
</evidence>
<dbReference type="GO" id="GO:0005506">
    <property type="term" value="F:iron ion binding"/>
    <property type="evidence" value="ECO:0007669"/>
    <property type="project" value="InterPro"/>
</dbReference>
<feature type="transmembrane region" description="Helical" evidence="12">
    <location>
        <begin position="150"/>
        <end position="170"/>
    </location>
</feature>
<evidence type="ECO:0000256" key="5">
    <source>
        <dbReference type="ARBA" id="ARBA00022617"/>
    </source>
</evidence>
<keyword evidence="8" id="KW-0249">Electron transport</keyword>
<dbReference type="EMBL" id="FUXM01000034">
    <property type="protein sequence ID" value="SKA18473.1"/>
    <property type="molecule type" value="Genomic_DNA"/>
</dbReference>
<evidence type="ECO:0000313" key="14">
    <source>
        <dbReference type="EMBL" id="SKA18473.1"/>
    </source>
</evidence>
<evidence type="ECO:0000256" key="3">
    <source>
        <dbReference type="ARBA" id="ARBA00022448"/>
    </source>
</evidence>
<evidence type="ECO:0000256" key="9">
    <source>
        <dbReference type="ARBA" id="ARBA00022989"/>
    </source>
</evidence>
<keyword evidence="6 12" id="KW-0812">Transmembrane</keyword>
<dbReference type="RefSeq" id="WP_159071982.1">
    <property type="nucleotide sequence ID" value="NZ_FUXM01000034.1"/>
</dbReference>
<keyword evidence="9 12" id="KW-1133">Transmembrane helix</keyword>
<dbReference type="AlphaFoldDB" id="A0A1T4RRA1"/>
<keyword evidence="10" id="KW-0408">Iron</keyword>
<dbReference type="PRINTS" id="PR00161">
    <property type="entry name" value="NIHGNASECYTB"/>
</dbReference>
<protein>
    <submittedName>
        <fullName evidence="14">Ni/Fe-hydrogenase 1 B-type cytochrome subunit</fullName>
    </submittedName>
</protein>
<evidence type="ECO:0000256" key="6">
    <source>
        <dbReference type="ARBA" id="ARBA00022692"/>
    </source>
</evidence>
<dbReference type="GO" id="GO:0022904">
    <property type="term" value="P:respiratory electron transport chain"/>
    <property type="evidence" value="ECO:0007669"/>
    <property type="project" value="InterPro"/>
</dbReference>
<dbReference type="Proteomes" id="UP000189933">
    <property type="component" value="Unassembled WGS sequence"/>
</dbReference>
<accession>A0A1T4RRA1</accession>
<keyword evidence="11 12" id="KW-0472">Membrane</keyword>
<comment type="similarity">
    <text evidence="2">Belongs to the HupC/HyaC/HydC family.</text>
</comment>